<dbReference type="OrthoDB" id="9804734at2"/>
<dbReference type="SUPFAM" id="SSF53720">
    <property type="entry name" value="ALDH-like"/>
    <property type="match status" value="1"/>
</dbReference>
<dbReference type="NCBIfam" id="TIGR02518">
    <property type="entry name" value="EutH_ACDH"/>
    <property type="match status" value="1"/>
</dbReference>
<dbReference type="InterPro" id="IPR015590">
    <property type="entry name" value="Aldehyde_DH_dom"/>
</dbReference>
<gene>
    <name evidence="3" type="ORF">BS101_06715</name>
    <name evidence="4" type="ORF">BS101_06725</name>
</gene>
<dbReference type="PANTHER" id="PTHR11699">
    <property type="entry name" value="ALDEHYDE DEHYDROGENASE-RELATED"/>
    <property type="match status" value="1"/>
</dbReference>
<dbReference type="Pfam" id="PF00171">
    <property type="entry name" value="Aldedh"/>
    <property type="match status" value="1"/>
</dbReference>
<protein>
    <submittedName>
        <fullName evidence="4">Acetaldehyde dehydrogenase (Acetylating)</fullName>
    </submittedName>
</protein>
<dbReference type="InterPro" id="IPR016162">
    <property type="entry name" value="Ald_DH_N"/>
</dbReference>
<evidence type="ECO:0000313" key="5">
    <source>
        <dbReference type="Proteomes" id="UP000184604"/>
    </source>
</evidence>
<dbReference type="AlphaFoldDB" id="A0A1L5F649"/>
<dbReference type="GO" id="GO:0016620">
    <property type="term" value="F:oxidoreductase activity, acting on the aldehyde or oxo group of donors, NAD or NADP as acceptor"/>
    <property type="evidence" value="ECO:0007669"/>
    <property type="project" value="InterPro"/>
</dbReference>
<sequence>MEIMDKDLQSIQEVRTLIAKAKKAQAEFKNFSQEAVNKVIEKIAKATEVEAVKLAKLAYEDTGYGKWEDKVIKNKFSSIVVYNYIKDLKTVGILKEDKEKKLIDIAVPLGVIAGLIPSTNPTSTAIFKVLIALKAGNAIVFSPHPTAVRSITETVKIMQKAAVEAGAPDGLIQCMSILTVEGTAELMKNKDTALILATGGEGMVRAAYSSGTPAIGVGPGNGPCFIERTADIPTAVRKVIGSDTFDNGVICASEQSIIAETVKKAEIIEEFKRQKGYFLNAEESEKIGKILLRANGTPNPAIVGKDVQALAKLAGISIPSDAVILLSEQTDVSPKNPYAKEKLAPVLAFFTVEDWHEACEKSLALLHNQGSGHTLIIHSQNEEIIREFALKKPVSRILVNSPGSLGGIGGTTNLVPSLTLGCGAVGGSATSDNVGPENLFNIRKVAYGTMTVEEVREAFGVAAGSSSAPAEPEDNEDVQAIVKAIMAKLNL</sequence>
<dbReference type="Gene3D" id="3.40.309.10">
    <property type="entry name" value="Aldehyde Dehydrogenase, Chain A, domain 2"/>
    <property type="match status" value="1"/>
</dbReference>
<proteinExistence type="predicted"/>
<evidence type="ECO:0000313" key="3">
    <source>
        <dbReference type="EMBL" id="APM38451.1"/>
    </source>
</evidence>
<keyword evidence="1" id="KW-0560">Oxidoreductase</keyword>
<organism evidence="4 5">
    <name type="scientific">Clostridium kluyveri</name>
    <dbReference type="NCBI Taxonomy" id="1534"/>
    <lineage>
        <taxon>Bacteria</taxon>
        <taxon>Bacillati</taxon>
        <taxon>Bacillota</taxon>
        <taxon>Clostridia</taxon>
        <taxon>Eubacteriales</taxon>
        <taxon>Clostridiaceae</taxon>
        <taxon>Clostridium</taxon>
    </lineage>
</organism>
<evidence type="ECO:0000313" key="4">
    <source>
        <dbReference type="EMBL" id="APM38453.1"/>
    </source>
</evidence>
<dbReference type="Proteomes" id="UP000184604">
    <property type="component" value="Chromosome"/>
</dbReference>
<evidence type="ECO:0000259" key="2">
    <source>
        <dbReference type="Pfam" id="PF00171"/>
    </source>
</evidence>
<feature type="domain" description="Aldehyde dehydrogenase" evidence="2">
    <location>
        <begin position="12"/>
        <end position="273"/>
    </location>
</feature>
<dbReference type="InterPro" id="IPR016161">
    <property type="entry name" value="Ald_DH/histidinol_DH"/>
</dbReference>
<dbReference type="InterPro" id="IPR013357">
    <property type="entry name" value="Acetaldehyde_DH_acetylating"/>
</dbReference>
<dbReference type="CDD" id="cd07122">
    <property type="entry name" value="ALDH_F20_ACDH"/>
    <property type="match status" value="1"/>
</dbReference>
<dbReference type="EMBL" id="CP018335">
    <property type="protein sequence ID" value="APM38451.1"/>
    <property type="molecule type" value="Genomic_DNA"/>
</dbReference>
<accession>A0A1L5F649</accession>
<reference evidence="4 5" key="1">
    <citation type="submission" date="2016-12" db="EMBL/GenBank/DDBJ databases">
        <title>Complete genome sequence of Clostridium kluyveri JZZ isolated from the pit mud of a Chinese flavor liquor-making factory.</title>
        <authorList>
            <person name="Wang Y."/>
        </authorList>
    </citation>
    <scope>NUCLEOTIDE SEQUENCE [LARGE SCALE GENOMIC DNA]</scope>
    <source>
        <strain evidence="4 5">JZZ</strain>
    </source>
</reference>
<dbReference type="EMBL" id="CP018335">
    <property type="protein sequence ID" value="APM38453.1"/>
    <property type="molecule type" value="Genomic_DNA"/>
</dbReference>
<dbReference type="Gene3D" id="3.40.605.10">
    <property type="entry name" value="Aldehyde Dehydrogenase, Chain A, domain 1"/>
    <property type="match status" value="1"/>
</dbReference>
<evidence type="ECO:0000256" key="1">
    <source>
        <dbReference type="ARBA" id="ARBA00023002"/>
    </source>
</evidence>
<name>A0A1L5F649_CLOKL</name>
<dbReference type="RefSeq" id="WP_073538122.1">
    <property type="nucleotide sequence ID" value="NZ_CP018335.1"/>
</dbReference>
<dbReference type="InterPro" id="IPR016163">
    <property type="entry name" value="Ald_DH_C"/>
</dbReference>